<comment type="caution">
    <text evidence="3">The sequence shown here is derived from an EMBL/GenBank/DDBJ whole genome shotgun (WGS) entry which is preliminary data.</text>
</comment>
<keyword evidence="2" id="KW-0472">Membrane</keyword>
<organism evidence="3 4">
    <name type="scientific">Candidatus Thalassarchaeum betae</name>
    <dbReference type="NCBI Taxonomy" id="2599289"/>
    <lineage>
        <taxon>Archaea</taxon>
        <taxon>Methanobacteriati</taxon>
        <taxon>Thermoplasmatota</taxon>
        <taxon>Candidatus Poseidoniia</taxon>
        <taxon>Candidatus Poseidoniales</taxon>
        <taxon>Candidatus Thalassarchaeaceae</taxon>
        <taxon>Candidatus Thalassarchaeum</taxon>
    </lineage>
</organism>
<dbReference type="AlphaFoldDB" id="A0A2V3HUN4"/>
<dbReference type="EMBL" id="PSPG01000001">
    <property type="protein sequence ID" value="PXF22539.1"/>
    <property type="molecule type" value="Genomic_DNA"/>
</dbReference>
<name>A0A2V3HUN4_9ARCH</name>
<evidence type="ECO:0000256" key="2">
    <source>
        <dbReference type="SAM" id="Phobius"/>
    </source>
</evidence>
<gene>
    <name evidence="3" type="ORF">CXX69_01000</name>
</gene>
<reference evidence="3 4" key="1">
    <citation type="journal article" date="2015" name="Nat. Commun.">
        <title>Genomic and transcriptomic evidence for scavenging of diverse organic compounds by widespread deep-sea archaea.</title>
        <authorList>
            <person name="Li M."/>
            <person name="Baker B.J."/>
            <person name="Anantharaman K."/>
            <person name="Jain S."/>
            <person name="Breier J.A."/>
            <person name="Dick G.J."/>
        </authorList>
    </citation>
    <scope>NUCLEOTIDE SEQUENCE [LARGE SCALE GENOMIC DNA]</scope>
    <source>
        <strain evidence="3">Cayman_51_deep</strain>
    </source>
</reference>
<keyword evidence="2" id="KW-0812">Transmembrane</keyword>
<proteinExistence type="predicted"/>
<evidence type="ECO:0000313" key="4">
    <source>
        <dbReference type="Proteomes" id="UP000248161"/>
    </source>
</evidence>
<accession>A0A2V3HUN4</accession>
<evidence type="ECO:0000313" key="3">
    <source>
        <dbReference type="EMBL" id="PXF22539.1"/>
    </source>
</evidence>
<protein>
    <submittedName>
        <fullName evidence="3">Uncharacterized protein</fullName>
    </submittedName>
</protein>
<dbReference type="Proteomes" id="UP000248161">
    <property type="component" value="Unassembled WGS sequence"/>
</dbReference>
<sequence>MSEKGDEKVEVRVVVESRDSASKVILITLTLVLLGILIAVISEGGVDNLLTKRGEVGEGNCGDGIDNDNGGQADEDDPDCYSNPNVWEGYDPSLTEDNPDNDGLTDVP</sequence>
<feature type="region of interest" description="Disordered" evidence="1">
    <location>
        <begin position="55"/>
        <end position="108"/>
    </location>
</feature>
<keyword evidence="2" id="KW-1133">Transmembrane helix</keyword>
<evidence type="ECO:0000256" key="1">
    <source>
        <dbReference type="SAM" id="MobiDB-lite"/>
    </source>
</evidence>
<feature type="transmembrane region" description="Helical" evidence="2">
    <location>
        <begin position="20"/>
        <end position="42"/>
    </location>
</feature>